<feature type="compositionally biased region" description="Gly residues" evidence="1">
    <location>
        <begin position="147"/>
        <end position="163"/>
    </location>
</feature>
<feature type="transmembrane region" description="Helical" evidence="2">
    <location>
        <begin position="275"/>
        <end position="294"/>
    </location>
</feature>
<evidence type="ECO:0000256" key="1">
    <source>
        <dbReference type="SAM" id="MobiDB-lite"/>
    </source>
</evidence>
<feature type="transmembrane region" description="Helical" evidence="2">
    <location>
        <begin position="568"/>
        <end position="585"/>
    </location>
</feature>
<feature type="transmembrane region" description="Helical" evidence="2">
    <location>
        <begin position="592"/>
        <end position="610"/>
    </location>
</feature>
<feature type="transmembrane region" description="Helical" evidence="2">
    <location>
        <begin position="434"/>
        <end position="457"/>
    </location>
</feature>
<feature type="compositionally biased region" description="Acidic residues" evidence="1">
    <location>
        <begin position="166"/>
        <end position="200"/>
    </location>
</feature>
<name>A0ABC9TXM5_CLOSY</name>
<evidence type="ECO:0000256" key="2">
    <source>
        <dbReference type="SAM" id="Phobius"/>
    </source>
</evidence>
<reference evidence="3 4" key="1">
    <citation type="submission" date="2013-07" db="EMBL/GenBank/DDBJ databases">
        <authorList>
            <person name="Weinstock G."/>
            <person name="Sodergren E."/>
            <person name="Wylie T."/>
            <person name="Fulton L."/>
            <person name="Fulton R."/>
            <person name="Fronick C."/>
            <person name="O'Laughlin M."/>
            <person name="Godfrey J."/>
            <person name="Miner T."/>
            <person name="Herter B."/>
            <person name="Appelbaum E."/>
            <person name="Cordes M."/>
            <person name="Lek S."/>
            <person name="Wollam A."/>
            <person name="Pepin K.H."/>
            <person name="Palsikar V.B."/>
            <person name="Mitreva M."/>
            <person name="Wilson R.K."/>
        </authorList>
    </citation>
    <scope>NUCLEOTIDE SEQUENCE [LARGE SCALE GENOMIC DNA]</scope>
    <source>
        <strain evidence="3 4">ATCC 14940</strain>
    </source>
</reference>
<feature type="region of interest" description="Disordered" evidence="1">
    <location>
        <begin position="41"/>
        <end position="203"/>
    </location>
</feature>
<feature type="compositionally biased region" description="Polar residues" evidence="1">
    <location>
        <begin position="75"/>
        <end position="85"/>
    </location>
</feature>
<feature type="transmembrane region" description="Helical" evidence="2">
    <location>
        <begin position="314"/>
        <end position="334"/>
    </location>
</feature>
<dbReference type="Proteomes" id="UP000016491">
    <property type="component" value="Unassembled WGS sequence"/>
</dbReference>
<feature type="transmembrane region" description="Helical" evidence="2">
    <location>
        <begin position="616"/>
        <end position="638"/>
    </location>
</feature>
<dbReference type="AlphaFoldDB" id="A0ABC9TXM5"/>
<feature type="transmembrane region" description="Helical" evidence="2">
    <location>
        <begin position="650"/>
        <end position="669"/>
    </location>
</feature>
<keyword evidence="2" id="KW-0472">Membrane</keyword>
<feature type="transmembrane region" description="Helical" evidence="2">
    <location>
        <begin position="1004"/>
        <end position="1026"/>
    </location>
</feature>
<feature type="transmembrane region" description="Helical" evidence="2">
    <location>
        <begin position="503"/>
        <end position="521"/>
    </location>
</feature>
<evidence type="ECO:0000313" key="3">
    <source>
        <dbReference type="EMBL" id="ERI76767.1"/>
    </source>
</evidence>
<sequence length="1057" mass="118969">MLRSPFPNRDAENNVLEELMDRDEISGISREFEEVLEQVSAGIQPAEQVTGQPVPDEKLSGQQSFEKNAAARAVQEQSASSQGAREQQEAGQPVSGRIKAWKQPQDKAVKELFYAQEPDSCQKEHNGENRTAGRAAKENEYRDDGEVNGGGNNVGNNNGGNNGGDNSEEYNTEEYSEEEYSEEEYNEEEYSDEEYSDEGEYSVGREESTRCGGILHPSDGLIAAFFIPVIVLVVIFAQRGIFPFGQESFLRTDMYHQYAPFFSEFHHKLRTGGSLLYSWDIGMGVNFAALYAYYLASPLNWLVMLCPKEYIIEFMTYMIVFKTGLSGLTFSWYLKKHNRTSDFGVGFFGIFYALSGYMAAYSWNIMWLDCILLFPLIMLGLEKLVKEKKGMLYCVTLGLSILSNYYISIMICLFMVIYFICLLILEGKRRARDFFISLVQFGGYSLIAGALAAFVLLPEIAALQSTASGDFNFPKTYEMYFSIFDMLARHIGNVQTETGLEHWPNIYCGVAVFMFFLLYLACKKIPVKEKAVFCGLLLLFFASFSINVLNFIWHGFHYPNSLPCRQSFIYIFLILSMCYRAYMHLEETPKKHIAAAFWGSVCYVLLAQKLVTDKAFHFIVFYVAILFLAIYAGLIYFYKNPRRSRTAAALLTLAVVAVEAAVNMTVTSITTTSRSAYKSDNEGVIELTGDLRTGNGFYRVDKVDARTKNDGAWMNFPSVSLFSSVANADMTAFFKEVGCEGSTNAYSSVGSTPLVDSLFSVRYSLYNSRQENPRIQLKEFSGETFLYENPYTLPLGFMMPDIMETGWKRDLPNPADVQNNLCDALDAPPVLESVLGENNAKTFSFTPEEDGEYYICVMNHQVKSVKMTVGETTKTFDSLNRGYLVETGYLKAGETVTLENKDNSDELNAEAYLFREEGLKAVYERLNGNPFILGVWDDDYLEGNVDAGEGGTMFLSIPYDKGWTATVDGNPVTLRKMLGTFSGLELPEGRHTIVLTYMPEGLKMGAVISAAALALLLMLAVGGWLIRKKSRKPTPYDRLDEEWHGEAFPKRKHIQNK</sequence>
<feature type="transmembrane region" description="Helical" evidence="2">
    <location>
        <begin position="533"/>
        <end position="556"/>
    </location>
</feature>
<dbReference type="Pfam" id="PF09586">
    <property type="entry name" value="YfhO"/>
    <property type="match status" value="1"/>
</dbReference>
<feature type="transmembrane region" description="Helical" evidence="2">
    <location>
        <begin position="346"/>
        <end position="379"/>
    </location>
</feature>
<feature type="transmembrane region" description="Helical" evidence="2">
    <location>
        <begin position="405"/>
        <end position="425"/>
    </location>
</feature>
<keyword evidence="2" id="KW-1133">Transmembrane helix</keyword>
<keyword evidence="2" id="KW-0812">Transmembrane</keyword>
<dbReference type="EMBL" id="AWSU01000189">
    <property type="protein sequence ID" value="ERI76767.1"/>
    <property type="molecule type" value="Genomic_DNA"/>
</dbReference>
<dbReference type="PANTHER" id="PTHR38454">
    <property type="entry name" value="INTEGRAL MEMBRANE PROTEIN-RELATED"/>
    <property type="match status" value="1"/>
</dbReference>
<gene>
    <name evidence="3" type="ORF">CLOSYM_02424</name>
</gene>
<dbReference type="PANTHER" id="PTHR38454:SF1">
    <property type="entry name" value="INTEGRAL MEMBRANE PROTEIN"/>
    <property type="match status" value="1"/>
</dbReference>
<protein>
    <submittedName>
        <fullName evidence="3">Bacterial membrane protein YfhO</fullName>
    </submittedName>
</protein>
<organism evidence="3 4">
    <name type="scientific">[Clostridium] symbiosum ATCC 14940</name>
    <dbReference type="NCBI Taxonomy" id="411472"/>
    <lineage>
        <taxon>Bacteria</taxon>
        <taxon>Bacillati</taxon>
        <taxon>Bacillota</taxon>
        <taxon>Clostridia</taxon>
        <taxon>Lachnospirales</taxon>
        <taxon>Lachnospiraceae</taxon>
        <taxon>Otoolea</taxon>
    </lineage>
</organism>
<evidence type="ECO:0000313" key="4">
    <source>
        <dbReference type="Proteomes" id="UP000016491"/>
    </source>
</evidence>
<comment type="caution">
    <text evidence="3">The sequence shown here is derived from an EMBL/GenBank/DDBJ whole genome shotgun (WGS) entry which is preliminary data.</text>
</comment>
<proteinExistence type="predicted"/>
<dbReference type="InterPro" id="IPR018580">
    <property type="entry name" value="Uncharacterised_YfhO"/>
</dbReference>
<accession>A0ABC9TXM5</accession>
<feature type="compositionally biased region" description="Basic and acidic residues" evidence="1">
    <location>
        <begin position="135"/>
        <end position="145"/>
    </location>
</feature>
<feature type="transmembrane region" description="Helical" evidence="2">
    <location>
        <begin position="220"/>
        <end position="242"/>
    </location>
</feature>